<dbReference type="AlphaFoldDB" id="A0A3P3WBS1"/>
<evidence type="ECO:0000313" key="2">
    <source>
        <dbReference type="Proteomes" id="UP000271937"/>
    </source>
</evidence>
<protein>
    <submittedName>
        <fullName evidence="1">Uncharacterized protein</fullName>
    </submittedName>
</protein>
<gene>
    <name evidence="1" type="ORF">EG849_08650</name>
</gene>
<comment type="caution">
    <text evidence="1">The sequence shown here is derived from an EMBL/GenBank/DDBJ whole genome shotgun (WGS) entry which is preliminary data.</text>
</comment>
<dbReference type="OrthoDB" id="581140at2"/>
<dbReference type="EMBL" id="RQVR01000008">
    <property type="protein sequence ID" value="RRJ91476.1"/>
    <property type="molecule type" value="Genomic_DNA"/>
</dbReference>
<reference evidence="1 2" key="1">
    <citation type="submission" date="2018-11" db="EMBL/GenBank/DDBJ databases">
        <title>Flavobacterium sp. nov., YIM 102600 draft genome.</title>
        <authorList>
            <person name="Li G."/>
            <person name="Jiang Y."/>
        </authorList>
    </citation>
    <scope>NUCLEOTIDE SEQUENCE [LARGE SCALE GENOMIC DNA]</scope>
    <source>
        <strain evidence="1 2">YIM 102600</strain>
    </source>
</reference>
<keyword evidence="2" id="KW-1185">Reference proteome</keyword>
<sequence length="442" mass="47366">MTTAERTTIGSPANGLLVYDTTLSSFFYYDTPTTSWVKINGGKDGRVNYKLLRPDNFTIALATELSNGGGSRYLLNANTLYEVNGTLNLTIPIELNNAYIIGLDSGDDKIIKASGDLFIGATGGSIRVLTLQAGGNVFNLTGNGSQSLILRDCIVQNSGNVGTISSFGLVFISIVNYVSNTNGIIYNNIGRLLLSNTAWFSNNSGKYETLTGTFNLVTKQGGFSEVTGTNIGFDVASNPIITGDAVVESTVFTGALTTGKYINGYNPAIYTGYNFNNNWSVMCPGIITEGDFQATGTTFIDPTSNQGAIPAPNQTTTAIRLFLSANQSSNLFRTTSISNRITYTGKKGRIFQVNCALSYDGGSSLLNSTDYVFFIMKVPATGPNEPQNQTQSIVDTANGNVQNFTVQGSVTLNTGDSVELWYQKASSNSQGFRIRTFSMTIK</sequence>
<proteinExistence type="predicted"/>
<dbReference type="Proteomes" id="UP000271937">
    <property type="component" value="Unassembled WGS sequence"/>
</dbReference>
<evidence type="ECO:0000313" key="1">
    <source>
        <dbReference type="EMBL" id="RRJ91476.1"/>
    </source>
</evidence>
<organism evidence="1 2">
    <name type="scientific">Flavobacterium macacae</name>
    <dbReference type="NCBI Taxonomy" id="2488993"/>
    <lineage>
        <taxon>Bacteria</taxon>
        <taxon>Pseudomonadati</taxon>
        <taxon>Bacteroidota</taxon>
        <taxon>Flavobacteriia</taxon>
        <taxon>Flavobacteriales</taxon>
        <taxon>Flavobacteriaceae</taxon>
        <taxon>Flavobacterium</taxon>
    </lineage>
</organism>
<accession>A0A3P3WBS1</accession>
<name>A0A3P3WBS1_9FLAO</name>